<accession>A0A8S9KQH6</accession>
<dbReference type="PANTHER" id="PTHR31681:SF114">
    <property type="entry name" value="DUF295 DOMAIN-CONTAINING PROTEIN"/>
    <property type="match status" value="1"/>
</dbReference>
<dbReference type="Proteomes" id="UP000712281">
    <property type="component" value="Unassembled WGS sequence"/>
</dbReference>
<name>A0A8S9KQH6_BRACR</name>
<protein>
    <recommendedName>
        <fullName evidence="1">KIB1-4 beta-propeller domain-containing protein</fullName>
    </recommendedName>
</protein>
<gene>
    <name evidence="2" type="ORF">F2Q68_00008084</name>
</gene>
<evidence type="ECO:0000313" key="3">
    <source>
        <dbReference type="Proteomes" id="UP000712281"/>
    </source>
</evidence>
<sequence>MSLLLRRLGKLCHGKSAGAVMKRSSLILCSNSYSSSSLLQTPPCFVLTVAPCGEDLGKLVIVKANEFCITDLEKKVPLDLVDTDEMLMVGASNGWVATLKDDGIVRLQDDLNPFASDTNPKRIPLPPLVTLPRCQTQMVTNMAMSSSSPEDEDCVVSLKFFGPQLSFCRPGGKPEWTNIRIANPCFYSSPVVFSKKHGMFRILASGGYLIGSWDARIDKKSKPNFQRLRFRNVPKLSKTKRELLNSCCTSEHLVESGTTGETFVVKLYRRPRASGSEKMQTKALMVFKIDDEGNAVYTQDIGDLCIFISKSEPFCVPASSFPGMPSNRVAFLDFDENVYISVPYSNIIGGNCPYLAPYHIPPQNIV</sequence>
<proteinExistence type="predicted"/>
<evidence type="ECO:0000259" key="1">
    <source>
        <dbReference type="Pfam" id="PF03478"/>
    </source>
</evidence>
<evidence type="ECO:0000313" key="2">
    <source>
        <dbReference type="EMBL" id="KAF2596051.1"/>
    </source>
</evidence>
<dbReference type="Pfam" id="PF03478">
    <property type="entry name" value="Beta-prop_KIB1-4"/>
    <property type="match status" value="1"/>
</dbReference>
<dbReference type="AlphaFoldDB" id="A0A8S9KQH6"/>
<feature type="domain" description="KIB1-4 beta-propeller" evidence="1">
    <location>
        <begin position="80"/>
        <end position="337"/>
    </location>
</feature>
<dbReference type="PANTHER" id="PTHR31681">
    <property type="entry name" value="C2H2-LIKE ZINC FINGER PROTEIN"/>
    <property type="match status" value="1"/>
</dbReference>
<dbReference type="EMBL" id="QGKW02000717">
    <property type="protein sequence ID" value="KAF2596051.1"/>
    <property type="molecule type" value="Genomic_DNA"/>
</dbReference>
<organism evidence="2 3">
    <name type="scientific">Brassica cretica</name>
    <name type="common">Mustard</name>
    <dbReference type="NCBI Taxonomy" id="69181"/>
    <lineage>
        <taxon>Eukaryota</taxon>
        <taxon>Viridiplantae</taxon>
        <taxon>Streptophyta</taxon>
        <taxon>Embryophyta</taxon>
        <taxon>Tracheophyta</taxon>
        <taxon>Spermatophyta</taxon>
        <taxon>Magnoliopsida</taxon>
        <taxon>eudicotyledons</taxon>
        <taxon>Gunneridae</taxon>
        <taxon>Pentapetalae</taxon>
        <taxon>rosids</taxon>
        <taxon>malvids</taxon>
        <taxon>Brassicales</taxon>
        <taxon>Brassicaceae</taxon>
        <taxon>Brassiceae</taxon>
        <taxon>Brassica</taxon>
    </lineage>
</organism>
<comment type="caution">
    <text evidence="2">The sequence shown here is derived from an EMBL/GenBank/DDBJ whole genome shotgun (WGS) entry which is preliminary data.</text>
</comment>
<reference evidence="2" key="1">
    <citation type="submission" date="2019-12" db="EMBL/GenBank/DDBJ databases">
        <title>Genome sequencing and annotation of Brassica cretica.</title>
        <authorList>
            <person name="Studholme D.J."/>
            <person name="Sarris P.F."/>
        </authorList>
    </citation>
    <scope>NUCLEOTIDE SEQUENCE</scope>
    <source>
        <strain evidence="2">PFS-001/15</strain>
        <tissue evidence="2">Leaf</tissue>
    </source>
</reference>
<dbReference type="InterPro" id="IPR005174">
    <property type="entry name" value="KIB1-4_b-propeller"/>
</dbReference>